<name>D1CJ00_THET1</name>
<dbReference type="EMBL" id="CP001826">
    <property type="protein sequence ID" value="ACZ43720.1"/>
    <property type="molecule type" value="Genomic_DNA"/>
</dbReference>
<accession>D1CJ00</accession>
<protein>
    <submittedName>
        <fullName evidence="1">Uncharacterized protein</fullName>
    </submittedName>
</protein>
<dbReference type="STRING" id="525904.Tter_2837"/>
<organism evidence="1 2">
    <name type="scientific">Thermobaculum terrenum (strain ATCC BAA-798 / CCMEE 7001 / YNP1)</name>
    <dbReference type="NCBI Taxonomy" id="525904"/>
    <lineage>
        <taxon>Bacteria</taxon>
        <taxon>Bacillati</taxon>
        <taxon>Chloroflexota</taxon>
        <taxon>Chloroflexia</taxon>
        <taxon>Candidatus Thermobaculales</taxon>
        <taxon>Candidatus Thermobaculaceae</taxon>
        <taxon>Thermobaculum</taxon>
    </lineage>
</organism>
<reference evidence="2" key="1">
    <citation type="journal article" date="2010" name="Stand. Genomic Sci.">
        <title>Complete genome sequence of 'Thermobaculum terrenum' type strain (YNP1).</title>
        <authorList>
            <person name="Kiss H."/>
            <person name="Cleland D."/>
            <person name="Lapidus A."/>
            <person name="Lucas S."/>
            <person name="Glavina Del Rio T."/>
            <person name="Nolan M."/>
            <person name="Tice H."/>
            <person name="Han C."/>
            <person name="Goodwin L."/>
            <person name="Pitluck S."/>
            <person name="Liolios K."/>
            <person name="Ivanova N."/>
            <person name="Mavromatis K."/>
            <person name="Ovchinnikova G."/>
            <person name="Pati A."/>
            <person name="Chen A."/>
            <person name="Palaniappan K."/>
            <person name="Land M."/>
            <person name="Hauser L."/>
            <person name="Chang Y."/>
            <person name="Jeffries C."/>
            <person name="Lu M."/>
            <person name="Brettin T."/>
            <person name="Detter J."/>
            <person name="Goker M."/>
            <person name="Tindall B."/>
            <person name="Beck B."/>
            <person name="McDermott T."/>
            <person name="Woyke T."/>
            <person name="Bristow J."/>
            <person name="Eisen J."/>
            <person name="Markowitz V."/>
            <person name="Hugenholtz P."/>
            <person name="Kyrpides N."/>
            <person name="Klenk H."/>
            <person name="Cheng J."/>
        </authorList>
    </citation>
    <scope>NUCLEOTIDE SEQUENCE [LARGE SCALE GENOMIC DNA]</scope>
    <source>
        <strain evidence="2">ATCC BAA-798 / YNP1</strain>
    </source>
</reference>
<dbReference type="KEGG" id="ttr:Tter_2837"/>
<keyword evidence="2" id="KW-1185">Reference proteome</keyword>
<dbReference type="HOGENOM" id="CLU_2541513_0_0_0"/>
<evidence type="ECO:0000313" key="2">
    <source>
        <dbReference type="Proteomes" id="UP000000323"/>
    </source>
</evidence>
<dbReference type="AlphaFoldDB" id="D1CJ00"/>
<proteinExistence type="predicted"/>
<evidence type="ECO:0000313" key="1">
    <source>
        <dbReference type="EMBL" id="ACZ43720.1"/>
    </source>
</evidence>
<dbReference type="Proteomes" id="UP000000323">
    <property type="component" value="Chromosome 2"/>
</dbReference>
<gene>
    <name evidence="1" type="ordered locus">Tter_2837</name>
</gene>
<sequence>MKPHDIKGIAHPVIISNNLLSGLYCACIGVMTCTSRGDRVCNCGQGDFRPDAVRACEAGGAQRTLTINKLTPHQQPGQAGARW</sequence>